<dbReference type="EMBL" id="FRCS01000031">
    <property type="protein sequence ID" value="SHN47991.1"/>
    <property type="molecule type" value="Genomic_DNA"/>
</dbReference>
<name>A0A1M7RP58_9ACTN</name>
<reference evidence="1 2" key="1">
    <citation type="submission" date="2016-11" db="EMBL/GenBank/DDBJ databases">
        <authorList>
            <person name="Jaros S."/>
            <person name="Januszkiewicz K."/>
            <person name="Wedrychowicz H."/>
        </authorList>
    </citation>
    <scope>NUCLEOTIDE SEQUENCE [LARGE SCALE GENOMIC DNA]</scope>
    <source>
        <strain evidence="1 2">DSM 46144</strain>
    </source>
</reference>
<dbReference type="AlphaFoldDB" id="A0A1M7RP58"/>
<organism evidence="1 2">
    <name type="scientific">Cryptosporangium aurantiacum</name>
    <dbReference type="NCBI Taxonomy" id="134849"/>
    <lineage>
        <taxon>Bacteria</taxon>
        <taxon>Bacillati</taxon>
        <taxon>Actinomycetota</taxon>
        <taxon>Actinomycetes</taxon>
        <taxon>Cryptosporangiales</taxon>
        <taxon>Cryptosporangiaceae</taxon>
        <taxon>Cryptosporangium</taxon>
    </lineage>
</organism>
<dbReference type="STRING" id="134849.SAMN05443668_13139"/>
<protein>
    <submittedName>
        <fullName evidence="1">RloB-like protein</fullName>
    </submittedName>
</protein>
<dbReference type="InterPro" id="IPR025591">
    <property type="entry name" value="RloB"/>
</dbReference>
<dbReference type="Pfam" id="PF13707">
    <property type="entry name" value="RloB"/>
    <property type="match status" value="1"/>
</dbReference>
<dbReference type="OrthoDB" id="9796523at2"/>
<sequence length="213" mass="24420">MTTRSRRPSSSLKRRTGFRRPRKTFVIYCEGRRTEPEYLEELKRDPEVRDAAAVDLRIQSSVKSSTPLALVQLAIEAKDRNTREQGEVDEFWCVFDVEWPQHHPGLIRAVETAQRAGISLAISNPCFEIWLVWHFRDHTSFIDTAGASRLRRACDGQDNKGVSSVHYMPHKHDASRRAKLVEERHRQNDVSFPNDNPSSGMHRLVDAVTSKGT</sequence>
<evidence type="ECO:0000313" key="2">
    <source>
        <dbReference type="Proteomes" id="UP000184440"/>
    </source>
</evidence>
<evidence type="ECO:0000313" key="1">
    <source>
        <dbReference type="EMBL" id="SHN47991.1"/>
    </source>
</evidence>
<proteinExistence type="predicted"/>
<dbReference type="Proteomes" id="UP000184440">
    <property type="component" value="Unassembled WGS sequence"/>
</dbReference>
<dbReference type="RefSeq" id="WP_073266375.1">
    <property type="nucleotide sequence ID" value="NZ_FRCS01000031.1"/>
</dbReference>
<gene>
    <name evidence="1" type="ORF">SAMN05443668_13139</name>
</gene>
<accession>A0A1M7RP58</accession>
<keyword evidence="2" id="KW-1185">Reference proteome</keyword>